<dbReference type="SUPFAM" id="SSF54593">
    <property type="entry name" value="Glyoxalase/Bleomycin resistance protein/Dihydroxybiphenyl dioxygenase"/>
    <property type="match status" value="1"/>
</dbReference>
<dbReference type="PATRIC" id="fig|84531.7.peg.920"/>
<evidence type="ECO:0000313" key="2">
    <source>
        <dbReference type="EMBL" id="ALN81887.1"/>
    </source>
</evidence>
<organism evidence="2 3">
    <name type="scientific">Lysobacter antibioticus</name>
    <dbReference type="NCBI Taxonomy" id="84531"/>
    <lineage>
        <taxon>Bacteria</taxon>
        <taxon>Pseudomonadati</taxon>
        <taxon>Pseudomonadota</taxon>
        <taxon>Gammaproteobacteria</taxon>
        <taxon>Lysobacterales</taxon>
        <taxon>Lysobacteraceae</taxon>
        <taxon>Lysobacter</taxon>
    </lineage>
</organism>
<dbReference type="GO" id="GO:0051213">
    <property type="term" value="F:dioxygenase activity"/>
    <property type="evidence" value="ECO:0007669"/>
    <property type="project" value="UniProtKB-KW"/>
</dbReference>
<dbReference type="Proteomes" id="UP000060787">
    <property type="component" value="Chromosome"/>
</dbReference>
<dbReference type="PROSITE" id="PS51819">
    <property type="entry name" value="VOC"/>
    <property type="match status" value="1"/>
</dbReference>
<dbReference type="Gene3D" id="3.30.720.120">
    <property type="match status" value="1"/>
</dbReference>
<keyword evidence="2" id="KW-0223">Dioxygenase</keyword>
<reference evidence="2 3" key="1">
    <citation type="journal article" date="2015" name="BMC Genomics">
        <title>Comparative genomics and metabolic profiling of the genus Lysobacter.</title>
        <authorList>
            <person name="de Bruijn I."/>
            <person name="Cheng X."/>
            <person name="de Jager V."/>
            <person name="Exposito R.G."/>
            <person name="Watrous J."/>
            <person name="Patel N."/>
            <person name="Postma J."/>
            <person name="Dorrestein P.C."/>
            <person name="Kobayashi D."/>
            <person name="Raaijmakers J.M."/>
        </authorList>
    </citation>
    <scope>NUCLEOTIDE SEQUENCE [LARGE SCALE GENOMIC DNA]</scope>
    <source>
        <strain evidence="2 3">76</strain>
    </source>
</reference>
<proteinExistence type="predicted"/>
<gene>
    <name evidence="2" type="ORF">LA76x_3765</name>
</gene>
<name>A0A0S2DTK1_LYSAN</name>
<dbReference type="EMBL" id="CP011129">
    <property type="protein sequence ID" value="ALN81887.1"/>
    <property type="molecule type" value="Genomic_DNA"/>
</dbReference>
<feature type="domain" description="VOC" evidence="1">
    <location>
        <begin position="6"/>
        <end position="134"/>
    </location>
</feature>
<dbReference type="KEGG" id="laq:GLA29479_925"/>
<dbReference type="PANTHER" id="PTHR34109:SF1">
    <property type="entry name" value="VOC DOMAIN-CONTAINING PROTEIN"/>
    <property type="match status" value="1"/>
</dbReference>
<dbReference type="PANTHER" id="PTHR34109">
    <property type="entry name" value="BNAUNNG04460D PROTEIN-RELATED"/>
    <property type="match status" value="1"/>
</dbReference>
<dbReference type="STRING" id="84531.LA76x_3765"/>
<dbReference type="InterPro" id="IPR037523">
    <property type="entry name" value="VOC_core"/>
</dbReference>
<dbReference type="KEGG" id="lab:LA76x_3765"/>
<evidence type="ECO:0000259" key="1">
    <source>
        <dbReference type="PROSITE" id="PS51819"/>
    </source>
</evidence>
<sequence>MDSIVGSTIIPSLRYRNAPAAIEWLCRAFGFEKHAVYADGDTVHHAQLTYGPGMIMLGSVDDSSEWGQRIVQPDEIGGRETQACSVVVSDADEHYAQARAAGAEIVVEIADQDYGGRAYTCRDLEGRLWWFGTYNPWNL</sequence>
<accession>A0A0S2DTK1</accession>
<dbReference type="Gene3D" id="3.30.720.110">
    <property type="match status" value="1"/>
</dbReference>
<keyword evidence="3" id="KW-1185">Reference proteome</keyword>
<dbReference type="InterPro" id="IPR004360">
    <property type="entry name" value="Glyas_Fos-R_dOase_dom"/>
</dbReference>
<dbReference type="Pfam" id="PF00903">
    <property type="entry name" value="Glyoxalase"/>
    <property type="match status" value="1"/>
</dbReference>
<dbReference type="AlphaFoldDB" id="A0A0S2DTK1"/>
<dbReference type="InterPro" id="IPR029068">
    <property type="entry name" value="Glyas_Bleomycin-R_OHBP_Dase"/>
</dbReference>
<dbReference type="RefSeq" id="WP_057918798.1">
    <property type="nucleotide sequence ID" value="NZ_CP011129.1"/>
</dbReference>
<evidence type="ECO:0000313" key="3">
    <source>
        <dbReference type="Proteomes" id="UP000060787"/>
    </source>
</evidence>
<protein>
    <submittedName>
        <fullName evidence="2">Glyoxalase/Bleomycin resistance /Dioxygenase superfamily protein</fullName>
    </submittedName>
</protein>
<keyword evidence="2" id="KW-0560">Oxidoreductase</keyword>
<dbReference type="OrthoDB" id="9806868at2"/>
<dbReference type="eggNOG" id="COG2764">
    <property type="taxonomic scope" value="Bacteria"/>
</dbReference>